<evidence type="ECO:0000313" key="5">
    <source>
        <dbReference type="Proteomes" id="UP000051497"/>
    </source>
</evidence>
<evidence type="ECO:0000313" key="3">
    <source>
        <dbReference type="EMBL" id="KRG19728.1"/>
    </source>
</evidence>
<reference evidence="3" key="1">
    <citation type="submission" date="2015-09" db="EMBL/GenBank/DDBJ databases">
        <title>Draft Genome Sequences of Two Novel Amoeba-resistant Intranuclear Bacteria, Candidatus Berkiella cookevillensis and Candidatus Berkiella aquae.</title>
        <authorList>
            <person name="Mehari Y.T."/>
            <person name="Arivett B.A."/>
            <person name="Farone A.L."/>
            <person name="Gunderson J.H."/>
            <person name="Farone M.B."/>
        </authorList>
    </citation>
    <scope>NUCLEOTIDE SEQUENCE [LARGE SCALE GENOMIC DNA]</scope>
    <source>
        <strain evidence="3">HT99</strain>
    </source>
</reference>
<reference evidence="4" key="3">
    <citation type="submission" date="2021-06" db="EMBL/GenBank/DDBJ databases">
        <title>Genomic Description and Analysis of Intracellular Bacteria, Candidatus Berkiella cookevillensis and Candidatus Berkiella aquae.</title>
        <authorList>
            <person name="Kidane D.T."/>
            <person name="Mehari Y.T."/>
            <person name="Rice F.C."/>
            <person name="Arivett B.A."/>
            <person name="Farone A.L."/>
            <person name="Berk S.G."/>
            <person name="Farone M.B."/>
        </authorList>
    </citation>
    <scope>NUCLEOTIDE SEQUENCE</scope>
    <source>
        <strain evidence="4">HT99</strain>
    </source>
</reference>
<dbReference type="STRING" id="295108.HT99x_02707"/>
<dbReference type="SUPFAM" id="SSF52980">
    <property type="entry name" value="Restriction endonuclease-like"/>
    <property type="match status" value="1"/>
</dbReference>
<dbReference type="InterPro" id="IPR003509">
    <property type="entry name" value="UPF0102_YraN-like"/>
</dbReference>
<organism evidence="3">
    <name type="scientific">Candidatus Berkiella aquae</name>
    <dbReference type="NCBI Taxonomy" id="295108"/>
    <lineage>
        <taxon>Bacteria</taxon>
        <taxon>Pseudomonadati</taxon>
        <taxon>Pseudomonadota</taxon>
        <taxon>Gammaproteobacteria</taxon>
        <taxon>Candidatus Berkiellales</taxon>
        <taxon>Candidatus Berkiellaceae</taxon>
        <taxon>Candidatus Berkiella</taxon>
    </lineage>
</organism>
<accession>A0A0Q9YGQ2</accession>
<dbReference type="Proteomes" id="UP000051497">
    <property type="component" value="Unassembled WGS sequence"/>
</dbReference>
<dbReference type="Gene3D" id="3.40.1350.10">
    <property type="match status" value="1"/>
</dbReference>
<protein>
    <recommendedName>
        <fullName evidence="2">UPF0102 protein HT99x_005055</fullName>
    </recommendedName>
</protein>
<name>A0A0Q9YGQ2_9GAMM</name>
<gene>
    <name evidence="4" type="ORF">HT99x_005055</name>
    <name evidence="3" type="ORF">HT99x_02707</name>
</gene>
<dbReference type="HAMAP" id="MF_00048">
    <property type="entry name" value="UPF0102"/>
    <property type="match status" value="1"/>
</dbReference>
<comment type="similarity">
    <text evidence="1 2">Belongs to the UPF0102 family.</text>
</comment>
<dbReference type="CDD" id="cd20736">
    <property type="entry name" value="PoNe_Nuclease"/>
    <property type="match status" value="1"/>
</dbReference>
<evidence type="ECO:0000313" key="4">
    <source>
        <dbReference type="EMBL" id="MCS5710789.1"/>
    </source>
</evidence>
<dbReference type="GO" id="GO:0003676">
    <property type="term" value="F:nucleic acid binding"/>
    <property type="evidence" value="ECO:0007669"/>
    <property type="project" value="InterPro"/>
</dbReference>
<dbReference type="InterPro" id="IPR011856">
    <property type="entry name" value="tRNA_endonuc-like_dom_sf"/>
</dbReference>
<reference evidence="4" key="2">
    <citation type="journal article" date="2016" name="Genome Announc.">
        <title>Draft Genome Sequences of Two Novel Amoeba-Resistant Intranuclear Bacteria, 'Candidatus Berkiella cookevillensis' and 'Candidatus Berkiella aquae'.</title>
        <authorList>
            <person name="Mehari Y.T."/>
            <person name="Arivett B.A."/>
            <person name="Farone A.L."/>
            <person name="Gunderson J.H."/>
            <person name="Farone M.B."/>
        </authorList>
    </citation>
    <scope>NUCLEOTIDE SEQUENCE</scope>
    <source>
        <strain evidence="4">HT99</strain>
    </source>
</reference>
<dbReference type="NCBIfam" id="NF009150">
    <property type="entry name" value="PRK12497.1-3"/>
    <property type="match status" value="1"/>
</dbReference>
<evidence type="ECO:0000256" key="1">
    <source>
        <dbReference type="ARBA" id="ARBA00006738"/>
    </source>
</evidence>
<dbReference type="EMBL" id="LKAJ02000001">
    <property type="protein sequence ID" value="MCS5710789.1"/>
    <property type="molecule type" value="Genomic_DNA"/>
</dbReference>
<comment type="caution">
    <text evidence="3">The sequence shown here is derived from an EMBL/GenBank/DDBJ whole genome shotgun (WGS) entry which is preliminary data.</text>
</comment>
<dbReference type="NCBIfam" id="TIGR00252">
    <property type="entry name" value="YraN family protein"/>
    <property type="match status" value="1"/>
</dbReference>
<keyword evidence="5" id="KW-1185">Reference proteome</keyword>
<dbReference type="AlphaFoldDB" id="A0A0Q9YGQ2"/>
<dbReference type="PANTHER" id="PTHR34039">
    <property type="entry name" value="UPF0102 PROTEIN YRAN"/>
    <property type="match status" value="1"/>
</dbReference>
<dbReference type="InterPro" id="IPR011335">
    <property type="entry name" value="Restrct_endonuc-II-like"/>
</dbReference>
<dbReference type="Pfam" id="PF02021">
    <property type="entry name" value="UPF0102"/>
    <property type="match status" value="1"/>
</dbReference>
<dbReference type="RefSeq" id="WP_075067310.1">
    <property type="nucleotide sequence ID" value="NZ_LKAJ02000001.1"/>
</dbReference>
<proteinExistence type="inferred from homology"/>
<dbReference type="EMBL" id="LKAJ01000015">
    <property type="protein sequence ID" value="KRG19728.1"/>
    <property type="molecule type" value="Genomic_DNA"/>
</dbReference>
<dbReference type="OrthoDB" id="9794876at2"/>
<dbReference type="PANTHER" id="PTHR34039:SF1">
    <property type="entry name" value="UPF0102 PROTEIN YRAN"/>
    <property type="match status" value="1"/>
</dbReference>
<evidence type="ECO:0000256" key="2">
    <source>
        <dbReference type="HAMAP-Rule" id="MF_00048"/>
    </source>
</evidence>
<sequence>MNFSATQITGNQAEELAKDYLQRQGLRLIKRQYRTPLGEIDLIMQDQHTLVFVEVRFRETDEFGTPEETITPAKQRRLIRTALLYQQTHPFTDDLLARFDVIAILGNQPNLKITWIPDAFGVQ</sequence>